<dbReference type="Gene3D" id="3.30.70.1170">
    <property type="entry name" value="Sun protein, domain 3"/>
    <property type="match status" value="1"/>
</dbReference>
<dbReference type="InterPro" id="IPR031341">
    <property type="entry name" value="Methyltr_RsmF_N"/>
</dbReference>
<dbReference type="InterPro" id="IPR029063">
    <property type="entry name" value="SAM-dependent_MTases_sf"/>
</dbReference>
<evidence type="ECO:0000256" key="3">
    <source>
        <dbReference type="ARBA" id="ARBA00022603"/>
    </source>
</evidence>
<keyword evidence="10" id="KW-1185">Reference proteome</keyword>
<keyword evidence="6 7" id="KW-0694">RNA-binding</keyword>
<evidence type="ECO:0000256" key="1">
    <source>
        <dbReference type="ARBA" id="ARBA00007494"/>
    </source>
</evidence>
<feature type="active site" description="Nucleophile" evidence="7">
    <location>
        <position position="236"/>
    </location>
</feature>
<keyword evidence="3 7" id="KW-0489">Methyltransferase</keyword>
<dbReference type="PANTHER" id="PTHR22807">
    <property type="entry name" value="NOP2 YEAST -RELATED NOL1/NOP2/FMU SUN DOMAIN-CONTAINING"/>
    <property type="match status" value="1"/>
</dbReference>
<name>A0A9P6GYE1_9MICR</name>
<evidence type="ECO:0000256" key="2">
    <source>
        <dbReference type="ARBA" id="ARBA00022490"/>
    </source>
</evidence>
<evidence type="ECO:0000256" key="7">
    <source>
        <dbReference type="PROSITE-ProRule" id="PRU01023"/>
    </source>
</evidence>
<dbReference type="GO" id="GO:0005730">
    <property type="term" value="C:nucleolus"/>
    <property type="evidence" value="ECO:0007669"/>
    <property type="project" value="TreeGrafter"/>
</dbReference>
<gene>
    <name evidence="9" type="primary">NOP2</name>
    <name evidence="9" type="ORF">NGRA_2926</name>
</gene>
<dbReference type="GO" id="GO:0000470">
    <property type="term" value="P:maturation of LSU-rRNA"/>
    <property type="evidence" value="ECO:0007669"/>
    <property type="project" value="TreeGrafter"/>
</dbReference>
<protein>
    <submittedName>
        <fullName evidence="9">25S rRNA (Cytosine(2870)-C(5))-methyltransferase</fullName>
    </submittedName>
</protein>
<keyword evidence="5 7" id="KW-0949">S-adenosyl-L-methionine</keyword>
<comment type="similarity">
    <text evidence="1 7">Belongs to the class I-like SAM-binding methyltransferase superfamily. RsmB/NOP family.</text>
</comment>
<evidence type="ECO:0000256" key="6">
    <source>
        <dbReference type="ARBA" id="ARBA00022884"/>
    </source>
</evidence>
<evidence type="ECO:0000313" key="10">
    <source>
        <dbReference type="Proteomes" id="UP000740883"/>
    </source>
</evidence>
<evidence type="ECO:0000259" key="8">
    <source>
        <dbReference type="PROSITE" id="PS51686"/>
    </source>
</evidence>
<feature type="binding site" evidence="7">
    <location>
        <position position="141"/>
    </location>
    <ligand>
        <name>S-adenosyl-L-methionine</name>
        <dbReference type="ChEBI" id="CHEBI:59789"/>
    </ligand>
</feature>
<keyword evidence="4 7" id="KW-0808">Transferase</keyword>
<dbReference type="InterPro" id="IPR018314">
    <property type="entry name" value="RsmB/NOL1/NOP2-like_CS"/>
</dbReference>
<dbReference type="PRINTS" id="PR02008">
    <property type="entry name" value="RCMTFAMILY"/>
</dbReference>
<dbReference type="GO" id="GO:0009383">
    <property type="term" value="F:rRNA (cytosine-C5-)-methyltransferase activity"/>
    <property type="evidence" value="ECO:0007669"/>
    <property type="project" value="TreeGrafter"/>
</dbReference>
<dbReference type="CDD" id="cd02440">
    <property type="entry name" value="AdoMet_MTases"/>
    <property type="match status" value="1"/>
</dbReference>
<reference evidence="9 10" key="1">
    <citation type="journal article" date="2020" name="Genome Biol. Evol.">
        <title>Comparative genomics of strictly vertically transmitted, feminizing microsporidia endosymbionts of amphipod crustaceans.</title>
        <authorList>
            <person name="Cormier A."/>
            <person name="Chebbi M.A."/>
            <person name="Giraud I."/>
            <person name="Wattier R."/>
            <person name="Teixeira M."/>
            <person name="Gilbert C."/>
            <person name="Rigaud T."/>
            <person name="Cordaux R."/>
        </authorList>
    </citation>
    <scope>NUCLEOTIDE SEQUENCE [LARGE SCALE GENOMIC DNA]</scope>
    <source>
        <strain evidence="9 10">Ou3-Ou53</strain>
    </source>
</reference>
<dbReference type="PROSITE" id="PS51686">
    <property type="entry name" value="SAM_MT_RSMB_NOP"/>
    <property type="match status" value="1"/>
</dbReference>
<dbReference type="PANTHER" id="PTHR22807:SF30">
    <property type="entry name" value="28S RRNA (CYTOSINE(4447)-C(5))-METHYLTRANSFERASE-RELATED"/>
    <property type="match status" value="1"/>
</dbReference>
<feature type="binding site" evidence="7">
    <location>
        <begin position="117"/>
        <end position="123"/>
    </location>
    <ligand>
        <name>S-adenosyl-L-methionine</name>
        <dbReference type="ChEBI" id="CHEBI:59789"/>
    </ligand>
</feature>
<feature type="domain" description="SAM-dependent MTase RsmB/NOP-type" evidence="8">
    <location>
        <begin position="26"/>
        <end position="307"/>
    </location>
</feature>
<dbReference type="SUPFAM" id="SSF53335">
    <property type="entry name" value="S-adenosyl-L-methionine-dependent methyltransferases"/>
    <property type="match status" value="1"/>
</dbReference>
<proteinExistence type="inferred from homology"/>
<dbReference type="InterPro" id="IPR049560">
    <property type="entry name" value="MeTrfase_RsmB-F_NOP2_cat"/>
</dbReference>
<dbReference type="NCBIfam" id="TIGR00446">
    <property type="entry name" value="nop2p"/>
    <property type="match status" value="1"/>
</dbReference>
<feature type="binding site" evidence="7">
    <location>
        <position position="183"/>
    </location>
    <ligand>
        <name>S-adenosyl-L-methionine</name>
        <dbReference type="ChEBI" id="CHEBI:59789"/>
    </ligand>
</feature>
<accession>A0A9P6GYE1</accession>
<evidence type="ECO:0000256" key="4">
    <source>
        <dbReference type="ARBA" id="ARBA00022679"/>
    </source>
</evidence>
<dbReference type="EMBL" id="SBJO01000462">
    <property type="protein sequence ID" value="KAF9760980.1"/>
    <property type="molecule type" value="Genomic_DNA"/>
</dbReference>
<dbReference type="PROSITE" id="PS01153">
    <property type="entry name" value="NOL1_NOP2_SUN"/>
    <property type="match status" value="1"/>
</dbReference>
<dbReference type="Gene3D" id="3.40.50.150">
    <property type="entry name" value="Vaccinia Virus protein VP39"/>
    <property type="match status" value="1"/>
</dbReference>
<dbReference type="InterPro" id="IPR011023">
    <property type="entry name" value="Nop2p"/>
</dbReference>
<dbReference type="Proteomes" id="UP000740883">
    <property type="component" value="Unassembled WGS sequence"/>
</dbReference>
<evidence type="ECO:0000313" key="9">
    <source>
        <dbReference type="EMBL" id="KAF9760980.1"/>
    </source>
</evidence>
<dbReference type="OrthoDB" id="427002at2759"/>
<feature type="binding site" evidence="7">
    <location>
        <position position="168"/>
    </location>
    <ligand>
        <name>S-adenosyl-L-methionine</name>
        <dbReference type="ChEBI" id="CHEBI:59789"/>
    </ligand>
</feature>
<dbReference type="Pfam" id="PF01189">
    <property type="entry name" value="Methyltr_RsmB-F"/>
    <property type="match status" value="1"/>
</dbReference>
<dbReference type="Pfam" id="PF17125">
    <property type="entry name" value="Methyltr_RsmF_N"/>
    <property type="match status" value="1"/>
</dbReference>
<evidence type="ECO:0000256" key="5">
    <source>
        <dbReference type="ARBA" id="ARBA00022691"/>
    </source>
</evidence>
<organism evidence="9 10">
    <name type="scientific">Nosema granulosis</name>
    <dbReference type="NCBI Taxonomy" id="83296"/>
    <lineage>
        <taxon>Eukaryota</taxon>
        <taxon>Fungi</taxon>
        <taxon>Fungi incertae sedis</taxon>
        <taxon>Microsporidia</taxon>
        <taxon>Nosematidae</taxon>
        <taxon>Nosema</taxon>
    </lineage>
</organism>
<comment type="caution">
    <text evidence="9">The sequence shown here is derived from an EMBL/GenBank/DDBJ whole genome shotgun (WGS) entry which is preliminary data.</text>
</comment>
<dbReference type="InterPro" id="IPR023267">
    <property type="entry name" value="RCMT"/>
</dbReference>
<keyword evidence="2" id="KW-0963">Cytoplasm</keyword>
<dbReference type="GO" id="GO:0070475">
    <property type="term" value="P:rRNA base methylation"/>
    <property type="evidence" value="ECO:0007669"/>
    <property type="project" value="TreeGrafter"/>
</dbReference>
<dbReference type="GO" id="GO:0003723">
    <property type="term" value="F:RNA binding"/>
    <property type="evidence" value="ECO:0007669"/>
    <property type="project" value="UniProtKB-UniRule"/>
</dbReference>
<dbReference type="AlphaFoldDB" id="A0A9P6GYE1"/>
<dbReference type="InterPro" id="IPR001678">
    <property type="entry name" value="MeTrfase_RsmB-F_NOP2_dom"/>
</dbReference>
<sequence>MIENSYNDFLRDKIFELFPKKEALTFMEESEKRRPVTIRTNTLLCRRKDLHQKLTSRGVDLEQLDWCDVGSVVFNSNVPLGATPEYLAGYYMIQGGPSMLAVLNLDLKEDLKVVDMCAAPGGKTTHIAALMNNTGVLYANDVNEDRIVALKSNILRMNVQNAIVTNYDARKLKVGLVDRVLLDAPCSGTGVISKDPSVKTSRSKSDLDRTVLMQKELLLHAFDMLKPNGVVVYSTCSVLPRENEEVVSFLLSKRENAKVVQVDVDVGKPGFPTFRGKAYHPSMSYSRRIYPHVHNMDGFFYAKIQKTKK</sequence>